<dbReference type="GeneID" id="97608764"/>
<dbReference type="InterPro" id="IPR002468">
    <property type="entry name" value="Pept_M24A_MAP2"/>
</dbReference>
<dbReference type="PANTHER" id="PTHR45777">
    <property type="entry name" value="METHIONINE AMINOPEPTIDASE 2"/>
    <property type="match status" value="1"/>
</dbReference>
<keyword evidence="7 8" id="KW-0378">Hydrolase</keyword>
<dbReference type="PROSITE" id="PS01202">
    <property type="entry name" value="MAP_2"/>
    <property type="match status" value="1"/>
</dbReference>
<accession>A0A2V2NDZ2</accession>
<dbReference type="InterPro" id="IPR050247">
    <property type="entry name" value="Met_Aminopeptidase_Type2"/>
</dbReference>
<protein>
    <recommendedName>
        <fullName evidence="8 9">Methionine aminopeptidase</fullName>
        <shortName evidence="8">MAP</shortName>
        <shortName evidence="8">MetAP</shortName>
        <ecNumber evidence="8 9">3.4.11.18</ecNumber>
    </recommendedName>
    <alternativeName>
        <fullName evidence="8">Peptidase M</fullName>
    </alternativeName>
</protein>
<evidence type="ECO:0000313" key="12">
    <source>
        <dbReference type="Proteomes" id="UP000245934"/>
    </source>
</evidence>
<evidence type="ECO:0000256" key="8">
    <source>
        <dbReference type="HAMAP-Rule" id="MF_01975"/>
    </source>
</evidence>
<dbReference type="PRINTS" id="PR00599">
    <property type="entry name" value="MAPEPTIDASE"/>
</dbReference>
<evidence type="ECO:0000256" key="5">
    <source>
        <dbReference type="ARBA" id="ARBA00022670"/>
    </source>
</evidence>
<feature type="binding site" evidence="8">
    <location>
        <position position="163"/>
    </location>
    <ligand>
        <name>substrate</name>
    </ligand>
</feature>
<dbReference type="PANTHER" id="PTHR45777:SF2">
    <property type="entry name" value="METHIONINE AMINOPEPTIDASE 2"/>
    <property type="match status" value="1"/>
</dbReference>
<evidence type="ECO:0000256" key="4">
    <source>
        <dbReference type="ARBA" id="ARBA00022438"/>
    </source>
</evidence>
<dbReference type="AlphaFoldDB" id="A0A2V2NDZ2"/>
<dbReference type="GO" id="GO:0005737">
    <property type="term" value="C:cytoplasm"/>
    <property type="evidence" value="ECO:0007669"/>
    <property type="project" value="TreeGrafter"/>
</dbReference>
<dbReference type="Gene3D" id="1.10.10.10">
    <property type="entry name" value="Winged helix-like DNA-binding domain superfamily/Winged helix DNA-binding domain"/>
    <property type="match status" value="1"/>
</dbReference>
<dbReference type="HAMAP" id="MF_01975">
    <property type="entry name" value="MetAP_2_arc"/>
    <property type="match status" value="1"/>
</dbReference>
<comment type="function">
    <text evidence="8 9">Removes the N-terminal methionine from nascent proteins. The N-terminal methionine is often cleaved when the second residue in the primary sequence is small and uncharged (Met-Ala-, Cys, Gly, Pro, Ser, Thr, or Val).</text>
</comment>
<feature type="binding site" evidence="8">
    <location>
        <position position="276"/>
    </location>
    <ligand>
        <name>a divalent metal cation</name>
        <dbReference type="ChEBI" id="CHEBI:60240"/>
        <label>2</label>
        <note>catalytic</note>
    </ligand>
</feature>
<evidence type="ECO:0000256" key="9">
    <source>
        <dbReference type="RuleBase" id="RU003653"/>
    </source>
</evidence>
<feature type="binding site" evidence="8">
    <location>
        <position position="65"/>
    </location>
    <ligand>
        <name>substrate</name>
    </ligand>
</feature>
<feature type="binding site" evidence="8">
    <location>
        <position position="96"/>
    </location>
    <ligand>
        <name>a divalent metal cation</name>
        <dbReference type="ChEBI" id="CHEBI:60240"/>
        <label>2</label>
        <note>catalytic</note>
    </ligand>
</feature>
<comment type="cofactor">
    <cofactor evidence="8">
        <name>Co(2+)</name>
        <dbReference type="ChEBI" id="CHEBI:48828"/>
    </cofactor>
    <cofactor evidence="8">
        <name>Zn(2+)</name>
        <dbReference type="ChEBI" id="CHEBI:29105"/>
    </cofactor>
    <cofactor evidence="8">
        <name>Mn(2+)</name>
        <dbReference type="ChEBI" id="CHEBI:29035"/>
    </cofactor>
    <cofactor evidence="8">
        <name>Fe(2+)</name>
        <dbReference type="ChEBI" id="CHEBI:29033"/>
    </cofactor>
    <text evidence="8">Binds 2 divalent metal cations per subunit. Has a high-affinity and a low affinity metal-binding site. The true nature of the physiological cofactor is under debate. The enzyme is active with cobalt, zinc, manganese or divalent iron ions. Most likely, methionine aminopeptidases function as mononuclear Fe(2+)-metalloproteases under physiological conditions, and the catalytically relevant metal-binding site has been assigned to the histidine-containing high-affinity site.</text>
</comment>
<feature type="binding site" evidence="8">
    <location>
        <position position="188"/>
    </location>
    <ligand>
        <name>a divalent metal cation</name>
        <dbReference type="ChEBI" id="CHEBI:60240"/>
        <label>2</label>
        <note>catalytic</note>
    </ligand>
</feature>
<keyword evidence="12" id="KW-1185">Reference proteome</keyword>
<organism evidence="11 12">
    <name type="scientific">Methanospirillum stamsii</name>
    <dbReference type="NCBI Taxonomy" id="1277351"/>
    <lineage>
        <taxon>Archaea</taxon>
        <taxon>Methanobacteriati</taxon>
        <taxon>Methanobacteriota</taxon>
        <taxon>Stenosarchaea group</taxon>
        <taxon>Methanomicrobia</taxon>
        <taxon>Methanomicrobiales</taxon>
        <taxon>Methanospirillaceae</taxon>
        <taxon>Methanospirillum</taxon>
    </lineage>
</organism>
<feature type="binding site" evidence="8">
    <location>
        <position position="155"/>
    </location>
    <ligand>
        <name>a divalent metal cation</name>
        <dbReference type="ChEBI" id="CHEBI:60240"/>
        <label>2</label>
        <note>catalytic</note>
    </ligand>
</feature>
<dbReference type="InterPro" id="IPR036005">
    <property type="entry name" value="Creatinase/aminopeptidase-like"/>
</dbReference>
<dbReference type="SUPFAM" id="SSF55920">
    <property type="entry name" value="Creatinase/aminopeptidase"/>
    <property type="match status" value="1"/>
</dbReference>
<comment type="subunit">
    <text evidence="8">Monomer.</text>
</comment>
<keyword evidence="5 8" id="KW-0645">Protease</keyword>
<sequence length="291" mass="31274">MKEEIFDRYIQAGAAAKKILTAGADRIKPDVPLLEVGTFVEDMIIEQGFQIAFPANISLNEAAAHDTPRPDDTRTFTQGDMVKLDIGVHLDGYIADTACTVDLGDQPLLREASIVARDAAISAVKPGVAIGSLGTIVAQEIKSRGFLPVANLTGHGLDHYCLHKGPNVPNIPGTGGAILEEDMVVAIEPFATTGTGFVHDGKREEIFGQVVNRPVRLPAARKILKEIEERNGLPFARRHLHVKSVDLGLARLVHDGILRSYPVLCDVSGSYVSQAEHTMIVTDDGCIITTA</sequence>
<dbReference type="Proteomes" id="UP000245934">
    <property type="component" value="Unassembled WGS sequence"/>
</dbReference>
<evidence type="ECO:0000256" key="3">
    <source>
        <dbReference type="ARBA" id="ARBA00001954"/>
    </source>
</evidence>
<dbReference type="InterPro" id="IPR000994">
    <property type="entry name" value="Pept_M24"/>
</dbReference>
<dbReference type="InterPro" id="IPR018349">
    <property type="entry name" value="Pept_M24A_MAP2_BS"/>
</dbReference>
<feature type="binding site" evidence="8">
    <location>
        <position position="276"/>
    </location>
    <ligand>
        <name>a divalent metal cation</name>
        <dbReference type="ChEBI" id="CHEBI:60240"/>
        <label>1</label>
    </ligand>
</feature>
<dbReference type="InterPro" id="IPR036390">
    <property type="entry name" value="WH_DNA-bd_sf"/>
</dbReference>
<evidence type="ECO:0000256" key="7">
    <source>
        <dbReference type="ARBA" id="ARBA00022801"/>
    </source>
</evidence>
<dbReference type="InterPro" id="IPR028595">
    <property type="entry name" value="MetAP_archaeal"/>
</dbReference>
<keyword evidence="6 8" id="KW-0479">Metal-binding</keyword>
<dbReference type="EC" id="3.4.11.18" evidence="8 9"/>
<feature type="binding site" evidence="8">
    <location>
        <position position="96"/>
    </location>
    <ligand>
        <name>a divalent metal cation</name>
        <dbReference type="ChEBI" id="CHEBI:60240"/>
        <label>1</label>
    </ligand>
</feature>
<name>A0A2V2NDZ2_9EURY</name>
<comment type="catalytic activity">
    <reaction evidence="1 8 9">
        <text>Release of N-terminal amino acids, preferentially methionine, from peptides and arylamides.</text>
        <dbReference type="EC" id="3.4.11.18"/>
    </reaction>
</comment>
<evidence type="ECO:0000259" key="10">
    <source>
        <dbReference type="Pfam" id="PF00557"/>
    </source>
</evidence>
<dbReference type="InterPro" id="IPR036388">
    <property type="entry name" value="WH-like_DNA-bd_sf"/>
</dbReference>
<dbReference type="NCBIfam" id="TIGR00501">
    <property type="entry name" value="met_pdase_II"/>
    <property type="match status" value="1"/>
</dbReference>
<dbReference type="InterPro" id="IPR001714">
    <property type="entry name" value="Pept_M24_MAP"/>
</dbReference>
<dbReference type="Gene3D" id="3.90.230.10">
    <property type="entry name" value="Creatinase/methionine aminopeptidase superfamily"/>
    <property type="match status" value="1"/>
</dbReference>
<dbReference type="GO" id="GO:0004239">
    <property type="term" value="F:initiator methionyl aminopeptidase activity"/>
    <property type="evidence" value="ECO:0007669"/>
    <property type="project" value="UniProtKB-UniRule"/>
</dbReference>
<dbReference type="GO" id="GO:0070006">
    <property type="term" value="F:metalloaminopeptidase activity"/>
    <property type="evidence" value="ECO:0007669"/>
    <property type="project" value="UniProtKB-UniRule"/>
</dbReference>
<dbReference type="GO" id="GO:0046872">
    <property type="term" value="F:metal ion binding"/>
    <property type="evidence" value="ECO:0007669"/>
    <property type="project" value="UniProtKB-UniRule"/>
</dbReference>
<evidence type="ECO:0000256" key="2">
    <source>
        <dbReference type="ARBA" id="ARBA00001936"/>
    </source>
</evidence>
<dbReference type="OrthoDB" id="372008at2157"/>
<comment type="cofactor">
    <cofactor evidence="3">
        <name>Fe(2+)</name>
        <dbReference type="ChEBI" id="CHEBI:29033"/>
    </cofactor>
</comment>
<proteinExistence type="inferred from homology"/>
<evidence type="ECO:0000256" key="1">
    <source>
        <dbReference type="ARBA" id="ARBA00000294"/>
    </source>
</evidence>
<dbReference type="SUPFAM" id="SSF46785">
    <property type="entry name" value="Winged helix' DNA-binding domain"/>
    <property type="match status" value="1"/>
</dbReference>
<feature type="binding site" evidence="8">
    <location>
        <position position="85"/>
    </location>
    <ligand>
        <name>a divalent metal cation</name>
        <dbReference type="ChEBI" id="CHEBI:60240"/>
        <label>1</label>
    </ligand>
</feature>
<evidence type="ECO:0000313" key="11">
    <source>
        <dbReference type="EMBL" id="PWR73523.1"/>
    </source>
</evidence>
<gene>
    <name evidence="8" type="primary">map</name>
    <name evidence="11" type="ORF">DLD82_09790</name>
</gene>
<comment type="cofactor">
    <cofactor evidence="2">
        <name>Mn(2+)</name>
        <dbReference type="ChEBI" id="CHEBI:29035"/>
    </cofactor>
</comment>
<reference evidence="11 12" key="1">
    <citation type="submission" date="2018-05" db="EMBL/GenBank/DDBJ databases">
        <title>Draft genome of Methanospirillum stamsii Pt1.</title>
        <authorList>
            <person name="Dueholm M.S."/>
            <person name="Nielsen P.H."/>
            <person name="Bakmann L.F."/>
            <person name="Otzen D.E."/>
        </authorList>
    </citation>
    <scope>NUCLEOTIDE SEQUENCE [LARGE SCALE GENOMIC DNA]</scope>
    <source>
        <strain evidence="11 12">Pt1</strain>
    </source>
</reference>
<dbReference type="GO" id="GO:0006508">
    <property type="term" value="P:proteolysis"/>
    <property type="evidence" value="ECO:0007669"/>
    <property type="project" value="UniProtKB-KW"/>
</dbReference>
<dbReference type="EMBL" id="QGMZ01000018">
    <property type="protein sequence ID" value="PWR73523.1"/>
    <property type="molecule type" value="Genomic_DNA"/>
</dbReference>
<dbReference type="RefSeq" id="WP_109940934.1">
    <property type="nucleotide sequence ID" value="NZ_CP176366.1"/>
</dbReference>
<keyword evidence="4 8" id="KW-0031">Aminopeptidase</keyword>
<evidence type="ECO:0000256" key="6">
    <source>
        <dbReference type="ARBA" id="ARBA00022723"/>
    </source>
</evidence>
<comment type="similarity">
    <text evidence="8">Belongs to the peptidase M24A family. Methionine aminopeptidase archaeal type 2 subfamily.</text>
</comment>
<dbReference type="Pfam" id="PF00557">
    <property type="entry name" value="Peptidase_M24"/>
    <property type="match status" value="1"/>
</dbReference>
<feature type="domain" description="Peptidase M24" evidence="10">
    <location>
        <begin position="10"/>
        <end position="198"/>
    </location>
</feature>
<comment type="caution">
    <text evidence="11">The sequence shown here is derived from an EMBL/GenBank/DDBJ whole genome shotgun (WGS) entry which is preliminary data.</text>
</comment>